<evidence type="ECO:0000313" key="1">
    <source>
        <dbReference type="EMBL" id="EHO62074.1"/>
    </source>
</evidence>
<dbReference type="PATRIC" id="fig|742743.3.peg.2021"/>
<proteinExistence type="predicted"/>
<accession>H1D318</accession>
<dbReference type="STRING" id="742743.HMPREF9453_02006"/>
<dbReference type="AlphaFoldDB" id="H1D318"/>
<dbReference type="HOGENOM" id="CLU_2000270_0_0_9"/>
<protein>
    <submittedName>
        <fullName evidence="1">Uncharacterized protein</fullName>
    </submittedName>
</protein>
<evidence type="ECO:0000313" key="2">
    <source>
        <dbReference type="Proteomes" id="UP000003277"/>
    </source>
</evidence>
<dbReference type="RefSeq" id="WP_008860498.1">
    <property type="nucleotide sequence ID" value="NZ_JH591190.1"/>
</dbReference>
<dbReference type="OrthoDB" id="1938317at2"/>
<comment type="caution">
    <text evidence="1">The sequence shown here is derived from an EMBL/GenBank/DDBJ whole genome shotgun (WGS) entry which is preliminary data.</text>
</comment>
<sequence length="124" mass="14709">MARLKNCFFGKLISAVSQYDKKPYEDWRADYTGQEGLILLFQSMHSAPGKIFFYMMIREGKWMHSSLGEWKPGEVTDILYTRHSIYTFSRQHHLSKDEKWALLENTVLAGIISRERMKQEMKRL</sequence>
<dbReference type="Proteomes" id="UP000003277">
    <property type="component" value="Unassembled WGS sequence"/>
</dbReference>
<reference evidence="1 2" key="1">
    <citation type="submission" date="2011-11" db="EMBL/GenBank/DDBJ databases">
        <title>The Genome Sequence of Dialister succinatiphilus YIT 11850.</title>
        <authorList>
            <consortium name="The Broad Institute Genome Sequencing Platform"/>
            <person name="Earl A."/>
            <person name="Ward D."/>
            <person name="Feldgarden M."/>
            <person name="Gevers D."/>
            <person name="Morotomi M."/>
            <person name="Young S.K."/>
            <person name="Zeng Q."/>
            <person name="Gargeya S."/>
            <person name="Fitzgerald M."/>
            <person name="Haas B."/>
            <person name="Abouelleil A."/>
            <person name="Alvarado L."/>
            <person name="Arachchi H.M."/>
            <person name="Berlin A."/>
            <person name="Brown A."/>
            <person name="Chapman S.B."/>
            <person name="Dunbar C."/>
            <person name="Gearin G."/>
            <person name="Goldberg J."/>
            <person name="Griggs A."/>
            <person name="Gujja S."/>
            <person name="Heiman D."/>
            <person name="Howarth C."/>
            <person name="Lui A."/>
            <person name="MacDonald P.J.P."/>
            <person name="Montmayeur A."/>
            <person name="Murphy C."/>
            <person name="Neiman D."/>
            <person name="Pearson M."/>
            <person name="Priest M."/>
            <person name="Roberts A."/>
            <person name="Saif S."/>
            <person name="Shea T."/>
            <person name="Sisk P."/>
            <person name="Stolte C."/>
            <person name="Sykes S."/>
            <person name="Wortman J."/>
            <person name="Nusbaum C."/>
            <person name="Birren B."/>
        </authorList>
    </citation>
    <scope>NUCLEOTIDE SEQUENCE [LARGE SCALE GENOMIC DNA]</scope>
    <source>
        <strain evidence="1 2">YIT 11850</strain>
    </source>
</reference>
<name>H1D318_9FIRM</name>
<dbReference type="EMBL" id="ADLT01000070">
    <property type="protein sequence ID" value="EHO62074.1"/>
    <property type="molecule type" value="Genomic_DNA"/>
</dbReference>
<organism evidence="1 2">
    <name type="scientific">Dialister succinatiphilus YIT 11850</name>
    <dbReference type="NCBI Taxonomy" id="742743"/>
    <lineage>
        <taxon>Bacteria</taxon>
        <taxon>Bacillati</taxon>
        <taxon>Bacillota</taxon>
        <taxon>Negativicutes</taxon>
        <taxon>Veillonellales</taxon>
        <taxon>Veillonellaceae</taxon>
        <taxon>Dialister</taxon>
    </lineage>
</organism>
<keyword evidence="2" id="KW-1185">Reference proteome</keyword>
<gene>
    <name evidence="1" type="ORF">HMPREF9453_02006</name>
</gene>